<dbReference type="GO" id="GO:0006614">
    <property type="term" value="P:SRP-dependent cotranslational protein targeting to membrane"/>
    <property type="evidence" value="ECO:0007669"/>
    <property type="project" value="InterPro"/>
</dbReference>
<evidence type="ECO:0000313" key="7">
    <source>
        <dbReference type="Proteomes" id="UP000502179"/>
    </source>
</evidence>
<keyword evidence="4" id="KW-0342">GTP-binding</keyword>
<name>A0A6G7PY82_9BACT</name>
<evidence type="ECO:0000256" key="4">
    <source>
        <dbReference type="ARBA" id="ARBA00023134"/>
    </source>
</evidence>
<dbReference type="AlphaFoldDB" id="A0A6G7PY82"/>
<dbReference type="Gene3D" id="3.40.50.300">
    <property type="entry name" value="P-loop containing nucleotide triphosphate hydrolases"/>
    <property type="match status" value="1"/>
</dbReference>
<keyword evidence="7" id="KW-1185">Reference proteome</keyword>
<gene>
    <name evidence="6" type="ORF">G4V39_10375</name>
</gene>
<evidence type="ECO:0000256" key="5">
    <source>
        <dbReference type="ARBA" id="ARBA00023136"/>
    </source>
</evidence>
<dbReference type="EMBL" id="CP048877">
    <property type="protein sequence ID" value="QIJ72655.1"/>
    <property type="molecule type" value="Genomic_DNA"/>
</dbReference>
<evidence type="ECO:0000256" key="2">
    <source>
        <dbReference type="ARBA" id="ARBA00008531"/>
    </source>
</evidence>
<comment type="similarity">
    <text evidence="2">Belongs to the GTP-binding SRP family.</text>
</comment>
<accession>A0A6G7PY82</accession>
<dbReference type="Proteomes" id="UP000502179">
    <property type="component" value="Chromosome"/>
</dbReference>
<dbReference type="GO" id="GO:0005886">
    <property type="term" value="C:plasma membrane"/>
    <property type="evidence" value="ECO:0007669"/>
    <property type="project" value="UniProtKB-SubCell"/>
</dbReference>
<evidence type="ECO:0000256" key="1">
    <source>
        <dbReference type="ARBA" id="ARBA00004413"/>
    </source>
</evidence>
<proteinExistence type="inferred from homology"/>
<protein>
    <submittedName>
        <fullName evidence="6">Uncharacterized protein</fullName>
    </submittedName>
</protein>
<reference evidence="6 7" key="1">
    <citation type="submission" date="2020-02" db="EMBL/GenBank/DDBJ databases">
        <title>Genome analysis of Thermosulfuriphilus ammonigenes ST65T, an anaerobic thermophilic chemolithoautotrophic bacterium isolated from a deep-sea hydrothermal vent.</title>
        <authorList>
            <person name="Slobodkina G."/>
            <person name="Allioux M."/>
            <person name="Merkel A."/>
            <person name="Alain K."/>
            <person name="Jebbar M."/>
            <person name="Slobodkin A."/>
        </authorList>
    </citation>
    <scope>NUCLEOTIDE SEQUENCE [LARGE SCALE GENOMIC DNA]</scope>
    <source>
        <strain evidence="6 7">ST65</strain>
    </source>
</reference>
<dbReference type="Pfam" id="PF00448">
    <property type="entry name" value="SRP54"/>
    <property type="match status" value="1"/>
</dbReference>
<sequence length="366" mass="40597">MKIKKFYGKTTSEALQAVKEAFGEEAVILTTRRIRRDGKYLYEVSAAMDFEPQGPAPSERNNSVPQLEGVQAELASLKGLVERLATHLLGPEVEDASLKELLYRLGASPRVISELSASYGLDGGGRPPAVWLKLELSRRLSHLQPAERFPRYSAFVGPSGAGKTTTVAKLAARFARRAGRRGLLVSLDDYRLGAHEQLARFARLAEVDFVAARPEALGEILRENADKDFVMIDTPGFSLEDERYPDLLHGIFQGDLPVRAHLVLPATAGAGFYSRLWRFYQDLPLCGLIFTKTDEAETFGVLLEPLLFWNQPVNFITTGQRIPEDIQVASGRRLLALVCRHLDELALEVGNHESADRILATYETAH</sequence>
<dbReference type="KEGG" id="tav:G4V39_10375"/>
<dbReference type="InterPro" id="IPR003593">
    <property type="entry name" value="AAA+_ATPase"/>
</dbReference>
<keyword evidence="3" id="KW-0547">Nucleotide-binding</keyword>
<dbReference type="InterPro" id="IPR027417">
    <property type="entry name" value="P-loop_NTPase"/>
</dbReference>
<dbReference type="SMART" id="SM00962">
    <property type="entry name" value="SRP54"/>
    <property type="match status" value="1"/>
</dbReference>
<dbReference type="RefSeq" id="WP_166032871.1">
    <property type="nucleotide sequence ID" value="NZ_CP048877.1"/>
</dbReference>
<dbReference type="SUPFAM" id="SSF52540">
    <property type="entry name" value="P-loop containing nucleoside triphosphate hydrolases"/>
    <property type="match status" value="1"/>
</dbReference>
<dbReference type="GO" id="GO:0005047">
    <property type="term" value="F:signal recognition particle binding"/>
    <property type="evidence" value="ECO:0007669"/>
    <property type="project" value="TreeGrafter"/>
</dbReference>
<dbReference type="GO" id="GO:0005525">
    <property type="term" value="F:GTP binding"/>
    <property type="evidence" value="ECO:0007669"/>
    <property type="project" value="UniProtKB-KW"/>
</dbReference>
<evidence type="ECO:0000313" key="6">
    <source>
        <dbReference type="EMBL" id="QIJ72655.1"/>
    </source>
</evidence>
<dbReference type="SMART" id="SM00382">
    <property type="entry name" value="AAA"/>
    <property type="match status" value="1"/>
</dbReference>
<dbReference type="PANTHER" id="PTHR43134">
    <property type="entry name" value="SIGNAL RECOGNITION PARTICLE RECEPTOR SUBUNIT ALPHA"/>
    <property type="match status" value="1"/>
</dbReference>
<dbReference type="InterPro" id="IPR000897">
    <property type="entry name" value="SRP54_GTPase_dom"/>
</dbReference>
<keyword evidence="5" id="KW-0472">Membrane</keyword>
<dbReference type="PANTHER" id="PTHR43134:SF3">
    <property type="entry name" value="FLAGELLAR BIOSYNTHESIS PROTEIN FLHF"/>
    <property type="match status" value="1"/>
</dbReference>
<organism evidence="6 7">
    <name type="scientific">Thermosulfuriphilus ammonigenes</name>
    <dbReference type="NCBI Taxonomy" id="1936021"/>
    <lineage>
        <taxon>Bacteria</taxon>
        <taxon>Pseudomonadati</taxon>
        <taxon>Thermodesulfobacteriota</taxon>
        <taxon>Thermodesulfobacteria</taxon>
        <taxon>Thermodesulfobacteriales</taxon>
        <taxon>Thermodesulfobacteriaceae</taxon>
        <taxon>Thermosulfuriphilus</taxon>
    </lineage>
</organism>
<dbReference type="GO" id="GO:0003924">
    <property type="term" value="F:GTPase activity"/>
    <property type="evidence" value="ECO:0007669"/>
    <property type="project" value="TreeGrafter"/>
</dbReference>
<comment type="subcellular location">
    <subcellularLocation>
        <location evidence="1">Cell membrane</location>
        <topology evidence="1">Peripheral membrane protein</topology>
        <orientation evidence="1">Cytoplasmic side</orientation>
    </subcellularLocation>
</comment>
<evidence type="ECO:0000256" key="3">
    <source>
        <dbReference type="ARBA" id="ARBA00022741"/>
    </source>
</evidence>